<evidence type="ECO:0000313" key="2">
    <source>
        <dbReference type="EMBL" id="PGH18967.1"/>
    </source>
</evidence>
<name>A0A2B7YEC9_POLH7</name>
<feature type="region of interest" description="Disordered" evidence="1">
    <location>
        <begin position="105"/>
        <end position="132"/>
    </location>
</feature>
<sequence length="132" mass="14355">MARRQHSLDSQRPIMAPSVNNSARNSQRFSMISGSGSLAPSENTLSSNLTGDSRLAEIKELGAGLERLENKSLSEQRFVPTPEKSDDLNKLALTAKVERALGRRMTGQDAVMRKRSPLDEKKALEGATAMAS</sequence>
<reference evidence="2 3" key="1">
    <citation type="submission" date="2017-10" db="EMBL/GenBank/DDBJ databases">
        <title>Comparative genomics in systemic dimorphic fungi from Ajellomycetaceae.</title>
        <authorList>
            <person name="Munoz J.F."/>
            <person name="Mcewen J.G."/>
            <person name="Clay O.K."/>
            <person name="Cuomo C.A."/>
        </authorList>
    </citation>
    <scope>NUCLEOTIDE SEQUENCE [LARGE SCALE GENOMIC DNA]</scope>
    <source>
        <strain evidence="2 3">UAMH7299</strain>
    </source>
</reference>
<accession>A0A2B7YEC9</accession>
<evidence type="ECO:0000313" key="3">
    <source>
        <dbReference type="Proteomes" id="UP000224634"/>
    </source>
</evidence>
<gene>
    <name evidence="2" type="ORF">AJ80_04294</name>
</gene>
<dbReference type="OrthoDB" id="5399555at2759"/>
<dbReference type="EMBL" id="PDNA01000053">
    <property type="protein sequence ID" value="PGH18967.1"/>
    <property type="molecule type" value="Genomic_DNA"/>
</dbReference>
<evidence type="ECO:0000256" key="1">
    <source>
        <dbReference type="SAM" id="MobiDB-lite"/>
    </source>
</evidence>
<feature type="region of interest" description="Disordered" evidence="1">
    <location>
        <begin position="1"/>
        <end position="49"/>
    </location>
</feature>
<comment type="caution">
    <text evidence="2">The sequence shown here is derived from an EMBL/GenBank/DDBJ whole genome shotgun (WGS) entry which is preliminary data.</text>
</comment>
<feature type="compositionally biased region" description="Polar residues" evidence="1">
    <location>
        <begin position="18"/>
        <end position="49"/>
    </location>
</feature>
<proteinExistence type="predicted"/>
<organism evidence="2 3">
    <name type="scientific">Polytolypa hystricis (strain UAMH7299)</name>
    <dbReference type="NCBI Taxonomy" id="1447883"/>
    <lineage>
        <taxon>Eukaryota</taxon>
        <taxon>Fungi</taxon>
        <taxon>Dikarya</taxon>
        <taxon>Ascomycota</taxon>
        <taxon>Pezizomycotina</taxon>
        <taxon>Eurotiomycetes</taxon>
        <taxon>Eurotiomycetidae</taxon>
        <taxon>Onygenales</taxon>
        <taxon>Onygenales incertae sedis</taxon>
        <taxon>Polytolypa</taxon>
    </lineage>
</organism>
<protein>
    <submittedName>
        <fullName evidence="2">Uncharacterized protein</fullName>
    </submittedName>
</protein>
<dbReference type="Proteomes" id="UP000224634">
    <property type="component" value="Unassembled WGS sequence"/>
</dbReference>
<keyword evidence="3" id="KW-1185">Reference proteome</keyword>
<dbReference type="AlphaFoldDB" id="A0A2B7YEC9"/>